<dbReference type="CDD" id="cd01745">
    <property type="entry name" value="GATase1_2"/>
    <property type="match status" value="1"/>
</dbReference>
<organism evidence="1 2">
    <name type="scientific">Sulfobacillus benefaciens</name>
    <dbReference type="NCBI Taxonomy" id="453960"/>
    <lineage>
        <taxon>Bacteria</taxon>
        <taxon>Bacillati</taxon>
        <taxon>Bacillota</taxon>
        <taxon>Clostridia</taxon>
        <taxon>Eubacteriales</taxon>
        <taxon>Clostridiales Family XVII. Incertae Sedis</taxon>
        <taxon>Sulfobacillus</taxon>
    </lineage>
</organism>
<dbReference type="PANTHER" id="PTHR43235:SF1">
    <property type="entry name" value="GLUTAMINE AMIDOTRANSFERASE PB2B2.05-RELATED"/>
    <property type="match status" value="1"/>
</dbReference>
<proteinExistence type="predicted"/>
<gene>
    <name evidence="1" type="ORF">C7B46_11960</name>
</gene>
<evidence type="ECO:0000313" key="2">
    <source>
        <dbReference type="Proteomes" id="UP000242972"/>
    </source>
</evidence>
<dbReference type="EMBL" id="PXYW01000029">
    <property type="protein sequence ID" value="PSR32964.1"/>
    <property type="molecule type" value="Genomic_DNA"/>
</dbReference>
<sequence>MRRVTLNKPFIGVSMSRDEHAAGAPRDWIRKTYIGAVFGAGGLPILLPNEPQSLELLEYCDGLLLTGGGDFDPESFGAADEGTDYSGVSKTRDEMELAFIRAAERMAMPVLGICRGVQALAVAGGGTLIQDIPRVLPDSPLLHSQVQNRQQPTHKVVIEPQSQIAKLLGGHQVDVNSFHHQAISRVPRGYVVTARAEDGVIEAIENPDKEFMVGVQWHPEDLVGHSREAQNLFAGFIEASRQYRERGQRYGTASH</sequence>
<evidence type="ECO:0000313" key="1">
    <source>
        <dbReference type="EMBL" id="PSR32964.1"/>
    </source>
</evidence>
<dbReference type="Proteomes" id="UP000242972">
    <property type="component" value="Unassembled WGS sequence"/>
</dbReference>
<protein>
    <submittedName>
        <fullName evidence="1">Peptidase C26</fullName>
    </submittedName>
</protein>
<name>A0A2T2XEM1_9FIRM</name>
<dbReference type="GO" id="GO:0005829">
    <property type="term" value="C:cytosol"/>
    <property type="evidence" value="ECO:0007669"/>
    <property type="project" value="TreeGrafter"/>
</dbReference>
<dbReference type="AlphaFoldDB" id="A0A2T2XEM1"/>
<dbReference type="PROSITE" id="PS51273">
    <property type="entry name" value="GATASE_TYPE_1"/>
    <property type="match status" value="1"/>
</dbReference>
<reference evidence="1 2" key="1">
    <citation type="journal article" date="2014" name="BMC Genomics">
        <title>Comparison of environmental and isolate Sulfobacillus genomes reveals diverse carbon, sulfur, nitrogen, and hydrogen metabolisms.</title>
        <authorList>
            <person name="Justice N.B."/>
            <person name="Norman A."/>
            <person name="Brown C.T."/>
            <person name="Singh A."/>
            <person name="Thomas B.C."/>
            <person name="Banfield J.F."/>
        </authorList>
    </citation>
    <scope>NUCLEOTIDE SEQUENCE [LARGE SCALE GENOMIC DNA]</scope>
    <source>
        <strain evidence="1">AMDSBA4</strain>
    </source>
</reference>
<dbReference type="GO" id="GO:0006598">
    <property type="term" value="P:polyamine catabolic process"/>
    <property type="evidence" value="ECO:0007669"/>
    <property type="project" value="TreeGrafter"/>
</dbReference>
<dbReference type="InterPro" id="IPR029062">
    <property type="entry name" value="Class_I_gatase-like"/>
</dbReference>
<dbReference type="GO" id="GO:0033969">
    <property type="term" value="F:gamma-glutamyl-gamma-aminobutyrate hydrolase activity"/>
    <property type="evidence" value="ECO:0007669"/>
    <property type="project" value="TreeGrafter"/>
</dbReference>
<dbReference type="SUPFAM" id="SSF52317">
    <property type="entry name" value="Class I glutamine amidotransferase-like"/>
    <property type="match status" value="1"/>
</dbReference>
<dbReference type="Gene3D" id="3.40.50.880">
    <property type="match status" value="1"/>
</dbReference>
<dbReference type="PANTHER" id="PTHR43235">
    <property type="entry name" value="GLUTAMINE AMIDOTRANSFERASE PB2B2.05-RELATED"/>
    <property type="match status" value="1"/>
</dbReference>
<comment type="caution">
    <text evidence="1">The sequence shown here is derived from an EMBL/GenBank/DDBJ whole genome shotgun (WGS) entry which is preliminary data.</text>
</comment>
<dbReference type="InterPro" id="IPR011697">
    <property type="entry name" value="Peptidase_C26"/>
</dbReference>
<dbReference type="InterPro" id="IPR044668">
    <property type="entry name" value="PuuD-like"/>
</dbReference>
<accession>A0A2T2XEM1</accession>
<dbReference type="Pfam" id="PF07722">
    <property type="entry name" value="Peptidase_C26"/>
    <property type="match status" value="1"/>
</dbReference>